<dbReference type="GO" id="GO:0003735">
    <property type="term" value="F:structural constituent of ribosome"/>
    <property type="evidence" value="ECO:0007669"/>
    <property type="project" value="InterPro"/>
</dbReference>
<keyword evidence="2" id="KW-0689">Ribosomal protein</keyword>
<dbReference type="Pfam" id="PF01165">
    <property type="entry name" value="Ribosomal_S21"/>
    <property type="match status" value="1"/>
</dbReference>
<dbReference type="Proteomes" id="UP001150907">
    <property type="component" value="Unassembled WGS sequence"/>
</dbReference>
<dbReference type="OrthoDB" id="2501249at2759"/>
<proteinExistence type="inferred from homology"/>
<evidence type="ECO:0000313" key="4">
    <source>
        <dbReference type="EMBL" id="KAJ2000450.1"/>
    </source>
</evidence>
<dbReference type="InterPro" id="IPR001911">
    <property type="entry name" value="Ribosomal_bS21"/>
</dbReference>
<dbReference type="GO" id="GO:0006412">
    <property type="term" value="P:translation"/>
    <property type="evidence" value="ECO:0007669"/>
    <property type="project" value="InterPro"/>
</dbReference>
<name>A0A9W8EHE5_9FUNG</name>
<reference evidence="4" key="1">
    <citation type="submission" date="2022-07" db="EMBL/GenBank/DDBJ databases">
        <title>Phylogenomic reconstructions and comparative analyses of Kickxellomycotina fungi.</title>
        <authorList>
            <person name="Reynolds N.K."/>
            <person name="Stajich J.E."/>
            <person name="Barry K."/>
            <person name="Grigoriev I.V."/>
            <person name="Crous P."/>
            <person name="Smith M.E."/>
        </authorList>
    </citation>
    <scope>NUCLEOTIDE SEQUENCE</scope>
    <source>
        <strain evidence="4">IMI 214461</strain>
    </source>
</reference>
<dbReference type="InterPro" id="IPR052837">
    <property type="entry name" value="Mitoribosomal_bS21"/>
</dbReference>
<protein>
    <recommendedName>
        <fullName evidence="6">Mitochondrial ribosomal protein S21</fullName>
    </recommendedName>
</protein>
<dbReference type="EMBL" id="JANBQF010000531">
    <property type="protein sequence ID" value="KAJ2000450.1"/>
    <property type="molecule type" value="Genomic_DNA"/>
</dbReference>
<dbReference type="PANTHER" id="PTHR41237:SF1">
    <property type="entry name" value="SMALL RIBOSOMAL SUBUNIT PROTEIN BS21M"/>
    <property type="match status" value="1"/>
</dbReference>
<gene>
    <name evidence="4" type="ORF">H4R26_004614</name>
</gene>
<comment type="similarity">
    <text evidence="1">Belongs to the bacterial ribosomal protein bS21 family.</text>
</comment>
<organism evidence="4 5">
    <name type="scientific">Coemansia thaxteri</name>
    <dbReference type="NCBI Taxonomy" id="2663907"/>
    <lineage>
        <taxon>Eukaryota</taxon>
        <taxon>Fungi</taxon>
        <taxon>Fungi incertae sedis</taxon>
        <taxon>Zoopagomycota</taxon>
        <taxon>Kickxellomycotina</taxon>
        <taxon>Kickxellomycetes</taxon>
        <taxon>Kickxellales</taxon>
        <taxon>Kickxellaceae</taxon>
        <taxon>Coemansia</taxon>
    </lineage>
</organism>
<sequence length="148" mass="17035">MFGLSSIRRFSERTLATANVAAGRRLMSNVGDYKVASDSNTATEAPSADETEKRIQFAYGLSSMINNMGSSVEGRSVPVINNSPASAYGRLNRILTENKVRTELRLRHRYEKPKYKRQRLKRESHARLFKEEVRRKVHLIMKMRNWGM</sequence>
<dbReference type="PANTHER" id="PTHR41237">
    <property type="entry name" value="37S RIBOSOMAL PROTEIN MRP21, MITOCHONDRIAL"/>
    <property type="match status" value="1"/>
</dbReference>
<evidence type="ECO:0008006" key="6">
    <source>
        <dbReference type="Google" id="ProtNLM"/>
    </source>
</evidence>
<dbReference type="GO" id="GO:1990904">
    <property type="term" value="C:ribonucleoprotein complex"/>
    <property type="evidence" value="ECO:0007669"/>
    <property type="project" value="UniProtKB-KW"/>
</dbReference>
<evidence type="ECO:0000256" key="1">
    <source>
        <dbReference type="ARBA" id="ARBA00006640"/>
    </source>
</evidence>
<keyword evidence="5" id="KW-1185">Reference proteome</keyword>
<dbReference type="AlphaFoldDB" id="A0A9W8EHE5"/>
<dbReference type="GO" id="GO:0005840">
    <property type="term" value="C:ribosome"/>
    <property type="evidence" value="ECO:0007669"/>
    <property type="project" value="UniProtKB-KW"/>
</dbReference>
<evidence type="ECO:0000313" key="5">
    <source>
        <dbReference type="Proteomes" id="UP001150907"/>
    </source>
</evidence>
<evidence type="ECO:0000256" key="3">
    <source>
        <dbReference type="ARBA" id="ARBA00023274"/>
    </source>
</evidence>
<evidence type="ECO:0000256" key="2">
    <source>
        <dbReference type="ARBA" id="ARBA00022980"/>
    </source>
</evidence>
<comment type="caution">
    <text evidence="4">The sequence shown here is derived from an EMBL/GenBank/DDBJ whole genome shotgun (WGS) entry which is preliminary data.</text>
</comment>
<accession>A0A9W8EHE5</accession>
<keyword evidence="3" id="KW-0687">Ribonucleoprotein</keyword>